<dbReference type="FunFam" id="3.40.47.10:FF:000014">
    <property type="entry name" value="Chalcone synthase 1"/>
    <property type="match status" value="1"/>
</dbReference>
<evidence type="ECO:0000259" key="5">
    <source>
        <dbReference type="Pfam" id="PF02797"/>
    </source>
</evidence>
<evidence type="ECO:0000256" key="3">
    <source>
        <dbReference type="RuleBase" id="RU003633"/>
    </source>
</evidence>
<dbReference type="InterPro" id="IPR011141">
    <property type="entry name" value="Polyketide_synthase_type-III"/>
</dbReference>
<dbReference type="PANTHER" id="PTHR11877:SF65">
    <property type="entry name" value="GENOME ASSEMBLY, CHROMOSOME: II"/>
    <property type="match status" value="1"/>
</dbReference>
<dbReference type="Gene3D" id="3.40.47.10">
    <property type="match status" value="2"/>
</dbReference>
<dbReference type="GO" id="GO:0010208">
    <property type="term" value="P:pollen wall assembly"/>
    <property type="evidence" value="ECO:0007669"/>
    <property type="project" value="UniProtKB-ARBA"/>
</dbReference>
<keyword evidence="3" id="KW-0012">Acyltransferase</keyword>
<dbReference type="OMA" id="NIEQCLM"/>
<comment type="similarity">
    <text evidence="1 3">Belongs to the thiolase-like superfamily. Chalcone/stilbene synthases family.</text>
</comment>
<dbReference type="RefSeq" id="XP_048553796.1">
    <property type="nucleotide sequence ID" value="XM_048697839.1"/>
</dbReference>
<dbReference type="InterPro" id="IPR016039">
    <property type="entry name" value="Thiolase-like"/>
</dbReference>
<dbReference type="PANTHER" id="PTHR11877">
    <property type="entry name" value="HYDROXYMETHYLGLUTARYL-COA SYNTHASE"/>
    <property type="match status" value="1"/>
</dbReference>
<dbReference type="GO" id="GO:0030639">
    <property type="term" value="P:polyketide biosynthetic process"/>
    <property type="evidence" value="ECO:0007669"/>
    <property type="project" value="TreeGrafter"/>
</dbReference>
<dbReference type="CDD" id="cd00831">
    <property type="entry name" value="CHS_like"/>
    <property type="match status" value="1"/>
</dbReference>
<reference evidence="6 8" key="1">
    <citation type="journal article" date="2013" name="Nature">
        <title>Draft genome of the wheat A-genome progenitor Triticum urartu.</title>
        <authorList>
            <person name="Ling H.Q."/>
            <person name="Zhao S."/>
            <person name="Liu D."/>
            <person name="Wang J."/>
            <person name="Sun H."/>
            <person name="Zhang C."/>
            <person name="Fan H."/>
            <person name="Li D."/>
            <person name="Dong L."/>
            <person name="Tao Y."/>
            <person name="Gao C."/>
            <person name="Wu H."/>
            <person name="Li Y."/>
            <person name="Cui Y."/>
            <person name="Guo X."/>
            <person name="Zheng S."/>
            <person name="Wang B."/>
            <person name="Yu K."/>
            <person name="Liang Q."/>
            <person name="Yang W."/>
            <person name="Lou X."/>
            <person name="Chen J."/>
            <person name="Feng M."/>
            <person name="Jian J."/>
            <person name="Zhang X."/>
            <person name="Luo G."/>
            <person name="Jiang Y."/>
            <person name="Liu J."/>
            <person name="Wang Z."/>
            <person name="Sha Y."/>
            <person name="Zhang B."/>
            <person name="Wu H."/>
            <person name="Tang D."/>
            <person name="Shen Q."/>
            <person name="Xue P."/>
            <person name="Zou S."/>
            <person name="Wang X."/>
            <person name="Liu X."/>
            <person name="Wang F."/>
            <person name="Yang Y."/>
            <person name="An X."/>
            <person name="Dong Z."/>
            <person name="Zhang K."/>
            <person name="Zhang X."/>
            <person name="Luo M.C."/>
            <person name="Dvorak J."/>
            <person name="Tong Y."/>
            <person name="Wang J."/>
            <person name="Yang H."/>
            <person name="Li Z."/>
            <person name="Wang D."/>
            <person name="Zhang A."/>
            <person name="Wang J."/>
        </authorList>
    </citation>
    <scope>NUCLEOTIDE SEQUENCE</scope>
    <source>
        <strain evidence="8">cv. G1812</strain>
    </source>
</reference>
<feature type="domain" description="Chalcone/stilbene synthase C-terminal" evidence="5">
    <location>
        <begin position="244"/>
        <end position="387"/>
    </location>
</feature>
<dbReference type="InterPro" id="IPR012328">
    <property type="entry name" value="Chalcone/stilbene_synt_C"/>
</dbReference>
<dbReference type="GO" id="GO:0016747">
    <property type="term" value="F:acyltransferase activity, transferring groups other than amino-acyl groups"/>
    <property type="evidence" value="ECO:0007669"/>
    <property type="project" value="InterPro"/>
</dbReference>
<dbReference type="PIRSF" id="PIRSF000451">
    <property type="entry name" value="PKS_III"/>
    <property type="match status" value="1"/>
</dbReference>
<evidence type="ECO:0000256" key="1">
    <source>
        <dbReference type="ARBA" id="ARBA00005531"/>
    </source>
</evidence>
<dbReference type="KEGG" id="tua:125534681"/>
<dbReference type="Proteomes" id="UP000015106">
    <property type="component" value="Chromosome 2"/>
</dbReference>
<feature type="active site" description="Acyl-thioester intermediate" evidence="2">
    <location>
        <position position="169"/>
    </location>
</feature>
<dbReference type="EMBL" id="KD104816">
    <property type="protein sequence ID" value="EMS60769.1"/>
    <property type="molecule type" value="Genomic_DNA"/>
</dbReference>
<dbReference type="InterPro" id="IPR001099">
    <property type="entry name" value="Chalcone/stilbene_synt_N"/>
</dbReference>
<dbReference type="Pfam" id="PF02797">
    <property type="entry name" value="Chal_sti_synt_C"/>
    <property type="match status" value="1"/>
</dbReference>
<dbReference type="STRING" id="4572.M8AJ06"/>
<dbReference type="OrthoDB" id="643508at2759"/>
<feature type="domain" description="Chalcone/stilbene synthase N-terminal" evidence="4">
    <location>
        <begin position="11"/>
        <end position="234"/>
    </location>
</feature>
<reference evidence="7" key="2">
    <citation type="submission" date="2018-03" db="EMBL/GenBank/DDBJ databases">
        <title>The Triticum urartu genome reveals the dynamic nature of wheat genome evolution.</title>
        <authorList>
            <person name="Ling H."/>
            <person name="Ma B."/>
            <person name="Shi X."/>
            <person name="Liu H."/>
            <person name="Dong L."/>
            <person name="Sun H."/>
            <person name="Cao Y."/>
            <person name="Gao Q."/>
            <person name="Zheng S."/>
            <person name="Li Y."/>
            <person name="Yu Y."/>
            <person name="Du H."/>
            <person name="Qi M."/>
            <person name="Li Y."/>
            <person name="Yu H."/>
            <person name="Cui Y."/>
            <person name="Wang N."/>
            <person name="Chen C."/>
            <person name="Wu H."/>
            <person name="Zhao Y."/>
            <person name="Zhang J."/>
            <person name="Li Y."/>
            <person name="Zhou W."/>
            <person name="Zhang B."/>
            <person name="Hu W."/>
            <person name="Eijk M."/>
            <person name="Tang J."/>
            <person name="Witsenboer H."/>
            <person name="Zhao S."/>
            <person name="Li Z."/>
            <person name="Zhang A."/>
            <person name="Wang D."/>
            <person name="Liang C."/>
        </authorList>
    </citation>
    <scope>NUCLEOTIDE SEQUENCE [LARGE SCALE GENOMIC DNA]</scope>
    <source>
        <strain evidence="7">cv. G1812</strain>
    </source>
</reference>
<evidence type="ECO:0000256" key="2">
    <source>
        <dbReference type="PIRSR" id="PIRSR000451-1"/>
    </source>
</evidence>
<dbReference type="AlphaFoldDB" id="M8AJ06"/>
<dbReference type="SUPFAM" id="SSF53901">
    <property type="entry name" value="Thiolase-like"/>
    <property type="match status" value="2"/>
</dbReference>
<dbReference type="eggNOG" id="ENOG502QRSY">
    <property type="taxonomic scope" value="Eukaryota"/>
</dbReference>
<evidence type="ECO:0000313" key="6">
    <source>
        <dbReference type="EMBL" id="EMS60769.1"/>
    </source>
</evidence>
<evidence type="ECO:0000313" key="8">
    <source>
        <dbReference type="Proteomes" id="UP000015106"/>
    </source>
</evidence>
<dbReference type="Pfam" id="PF00195">
    <property type="entry name" value="Chal_sti_synt_N"/>
    <property type="match status" value="1"/>
</dbReference>
<keyword evidence="3" id="KW-0808">Transferase</keyword>
<evidence type="ECO:0000313" key="7">
    <source>
        <dbReference type="EnsemblPlants" id="TuG1812G0200000090.01.T01"/>
    </source>
</evidence>
<protein>
    <submittedName>
        <fullName evidence="6">Curcuminoid synthase</fullName>
    </submittedName>
</protein>
<reference evidence="7" key="3">
    <citation type="submission" date="2022-06" db="UniProtKB">
        <authorList>
            <consortium name="EnsemblPlants"/>
        </authorList>
    </citation>
    <scope>IDENTIFICATION</scope>
</reference>
<accession>M8AJ06</accession>
<dbReference type="GeneID" id="125534681"/>
<keyword evidence="8" id="KW-1185">Reference proteome</keyword>
<evidence type="ECO:0000259" key="4">
    <source>
        <dbReference type="Pfam" id="PF00195"/>
    </source>
</evidence>
<organism evidence="6">
    <name type="scientific">Triticum urartu</name>
    <name type="common">Red wild einkorn</name>
    <name type="synonym">Crithodium urartu</name>
    <dbReference type="NCBI Taxonomy" id="4572"/>
    <lineage>
        <taxon>Eukaryota</taxon>
        <taxon>Viridiplantae</taxon>
        <taxon>Streptophyta</taxon>
        <taxon>Embryophyta</taxon>
        <taxon>Tracheophyta</taxon>
        <taxon>Spermatophyta</taxon>
        <taxon>Magnoliopsida</taxon>
        <taxon>Liliopsida</taxon>
        <taxon>Poales</taxon>
        <taxon>Poaceae</taxon>
        <taxon>BOP clade</taxon>
        <taxon>Pooideae</taxon>
        <taxon>Triticodae</taxon>
        <taxon>Triticeae</taxon>
        <taxon>Triticinae</taxon>
        <taxon>Triticum</taxon>
    </lineage>
</organism>
<sequence>MTSESWSPKVSEIRCAQRKEGSAAVLAIGTANPANQVSQEEYPDYYFRVTKSEHLTDRKDTFKIICGLTGLENRFFYHSEELLNSHPELLDRTSPSLEARQDIVAKAAPQLAASAARKAIAKWGRPATDITHVVVSTNDVGAPSVDVFLVSLLGLRTNVRRTMLQLTGCSAGCATLRLAKDLAENNHGARVLVACVELSIAGLCSPGEGESLDALITHALFGDGAGVVIIGADPVHPVEQALFELVSVSQTVVPRTEHMLTLRMGSYGNHGKVFTKLTQVVAQNIEQCLMEAFGPTGLIVDWNDLFWAVHPGSRLMLDQIDETLKLAPTKLAASRTILQNYGNMFSATVIFVLDELRRRMEEGEPADWGAMVGFGPGFTMETVVLRATGFLKKS</sequence>
<dbReference type="Gramene" id="TuG1812G0200000090.01.T01">
    <property type="protein sequence ID" value="TuG1812G0200000090.01.T01"/>
    <property type="gene ID" value="TuG1812G0200000090.01"/>
</dbReference>
<proteinExistence type="inferred from homology"/>
<gene>
    <name evidence="7" type="primary">LOC125534681</name>
    <name evidence="6" type="ORF">TRIUR3_23470</name>
</gene>
<name>M8AJ06_TRIUA</name>
<dbReference type="FunFam" id="3.40.47.10:FF:000025">
    <property type="entry name" value="Chalcone synthase 2"/>
    <property type="match status" value="1"/>
</dbReference>
<dbReference type="EnsemblPlants" id="TuG1812G0200000090.01.T01">
    <property type="protein sequence ID" value="TuG1812G0200000090.01.T01"/>
    <property type="gene ID" value="TuG1812G0200000090.01"/>
</dbReference>